<accession>A0ABV0KB51</accession>
<dbReference type="EMBL" id="JAMPKX010000010">
    <property type="protein sequence ID" value="MEP0949158.1"/>
    <property type="molecule type" value="Genomic_DNA"/>
</dbReference>
<gene>
    <name evidence="1" type="ORF">NC992_19925</name>
</gene>
<dbReference type="RefSeq" id="WP_190521512.1">
    <property type="nucleotide sequence ID" value="NZ_JAMPKX010000010.1"/>
</dbReference>
<sequence length="95" mass="9528">MSDMIKPNDIIAEAEEAANLAITELSAGELDDCSGGVSGLGDISSLFKGASSFFEQSGIKMDQVSFAGPNGAGSISSLTGFDTASGNSDVISFGL</sequence>
<organism evidence="1 2">
    <name type="scientific">Leptolyngbya subtilissima DQ-A4</name>
    <dbReference type="NCBI Taxonomy" id="2933933"/>
    <lineage>
        <taxon>Bacteria</taxon>
        <taxon>Bacillati</taxon>
        <taxon>Cyanobacteriota</taxon>
        <taxon>Cyanophyceae</taxon>
        <taxon>Leptolyngbyales</taxon>
        <taxon>Leptolyngbyaceae</taxon>
        <taxon>Leptolyngbya group</taxon>
        <taxon>Leptolyngbya</taxon>
    </lineage>
</organism>
<proteinExistence type="predicted"/>
<keyword evidence="2" id="KW-1185">Reference proteome</keyword>
<evidence type="ECO:0000313" key="2">
    <source>
        <dbReference type="Proteomes" id="UP001482513"/>
    </source>
</evidence>
<evidence type="ECO:0000313" key="1">
    <source>
        <dbReference type="EMBL" id="MEP0949158.1"/>
    </source>
</evidence>
<name>A0ABV0KB51_9CYAN</name>
<comment type="caution">
    <text evidence="1">The sequence shown here is derived from an EMBL/GenBank/DDBJ whole genome shotgun (WGS) entry which is preliminary data.</text>
</comment>
<protein>
    <submittedName>
        <fullName evidence="1">Uncharacterized protein</fullName>
    </submittedName>
</protein>
<reference evidence="1 2" key="1">
    <citation type="submission" date="2022-04" db="EMBL/GenBank/DDBJ databases">
        <title>Positive selection, recombination, and allopatry shape intraspecific diversity of widespread and dominant cyanobacteria.</title>
        <authorList>
            <person name="Wei J."/>
            <person name="Shu W."/>
            <person name="Hu C."/>
        </authorList>
    </citation>
    <scope>NUCLEOTIDE SEQUENCE [LARGE SCALE GENOMIC DNA]</scope>
    <source>
        <strain evidence="1 2">DQ-A4</strain>
    </source>
</reference>
<dbReference type="Proteomes" id="UP001482513">
    <property type="component" value="Unassembled WGS sequence"/>
</dbReference>